<proteinExistence type="predicted"/>
<feature type="compositionally biased region" description="Polar residues" evidence="8">
    <location>
        <begin position="69"/>
        <end position="82"/>
    </location>
</feature>
<dbReference type="OrthoDB" id="14703at2"/>
<evidence type="ECO:0000256" key="5">
    <source>
        <dbReference type="ARBA" id="ARBA00023004"/>
    </source>
</evidence>
<dbReference type="PANTHER" id="PTHR36923:SF3">
    <property type="entry name" value="FERREDOXIN"/>
    <property type="match status" value="1"/>
</dbReference>
<dbReference type="Proteomes" id="UP000308349">
    <property type="component" value="Unassembled WGS sequence"/>
</dbReference>
<keyword evidence="6" id="KW-0411">Iron-sulfur</keyword>
<evidence type="ECO:0000256" key="7">
    <source>
        <dbReference type="ARBA" id="ARBA00023291"/>
    </source>
</evidence>
<sequence>MRIRVDLDLCQGHAVCQDEAPGVFTVPKRGQVVIENENPDDAARPDIERAVRYCPTQALSIVDDAGTDPASSGTGESQEGRR</sequence>
<keyword evidence="5" id="KW-0408">Iron</keyword>
<feature type="region of interest" description="Disordered" evidence="8">
    <location>
        <begin position="61"/>
        <end position="82"/>
    </location>
</feature>
<dbReference type="EMBL" id="VBUU01000005">
    <property type="protein sequence ID" value="TLG14306.1"/>
    <property type="molecule type" value="Genomic_DNA"/>
</dbReference>
<evidence type="ECO:0000256" key="4">
    <source>
        <dbReference type="ARBA" id="ARBA00022982"/>
    </source>
</evidence>
<accession>A0A5R8PGQ7</accession>
<protein>
    <submittedName>
        <fullName evidence="9">Ferredoxin</fullName>
    </submittedName>
</protein>
<name>A0A5R8PGQ7_9NOCA</name>
<evidence type="ECO:0000313" key="9">
    <source>
        <dbReference type="EMBL" id="TLG14306.1"/>
    </source>
</evidence>
<keyword evidence="3" id="KW-0479">Metal-binding</keyword>
<dbReference type="RefSeq" id="WP_138455629.1">
    <property type="nucleotide sequence ID" value="NZ_VBUU01000005.1"/>
</dbReference>
<organism evidence="9 10">
    <name type="scientific">Nocardia cyriacigeorgica</name>
    <dbReference type="NCBI Taxonomy" id="135487"/>
    <lineage>
        <taxon>Bacteria</taxon>
        <taxon>Bacillati</taxon>
        <taxon>Actinomycetota</taxon>
        <taxon>Actinomycetes</taxon>
        <taxon>Mycobacteriales</taxon>
        <taxon>Nocardiaceae</taxon>
        <taxon>Nocardia</taxon>
    </lineage>
</organism>
<keyword evidence="4" id="KW-0249">Electron transport</keyword>
<evidence type="ECO:0000256" key="6">
    <source>
        <dbReference type="ARBA" id="ARBA00023014"/>
    </source>
</evidence>
<comment type="cofactor">
    <cofactor evidence="1">
        <name>[3Fe-4S] cluster</name>
        <dbReference type="ChEBI" id="CHEBI:21137"/>
    </cofactor>
</comment>
<dbReference type="GO" id="GO:0051538">
    <property type="term" value="F:3 iron, 4 sulfur cluster binding"/>
    <property type="evidence" value="ECO:0007669"/>
    <property type="project" value="UniProtKB-KW"/>
</dbReference>
<keyword evidence="2" id="KW-0813">Transport</keyword>
<dbReference type="Gene3D" id="3.30.70.20">
    <property type="match status" value="1"/>
</dbReference>
<evidence type="ECO:0000313" key="10">
    <source>
        <dbReference type="Proteomes" id="UP000308349"/>
    </source>
</evidence>
<keyword evidence="7" id="KW-0003">3Fe-4S</keyword>
<reference evidence="9 10" key="1">
    <citation type="submission" date="2019-05" db="EMBL/GenBank/DDBJ databases">
        <title>Genomes sequences of two Nocardia cyriacigeorgica environmental isolates, type strains Nocardia asteroides ATCC 19247 and Nocardia cyriacigeorgica DSM 44484.</title>
        <authorList>
            <person name="Vautrin F."/>
            <person name="Bergeron E."/>
            <person name="Dubost A."/>
            <person name="Abrouk D."/>
            <person name="Rodriguez Nava V."/>
            <person name="Pujic P."/>
        </authorList>
    </citation>
    <scope>NUCLEOTIDE SEQUENCE [LARGE SCALE GENOMIC DNA]</scope>
    <source>
        <strain evidence="9 10">EML 1456</strain>
    </source>
</reference>
<dbReference type="PANTHER" id="PTHR36923">
    <property type="entry name" value="FERREDOXIN"/>
    <property type="match status" value="1"/>
</dbReference>
<dbReference type="InterPro" id="IPR051269">
    <property type="entry name" value="Fe-S_cluster_ET"/>
</dbReference>
<evidence type="ECO:0000256" key="3">
    <source>
        <dbReference type="ARBA" id="ARBA00022723"/>
    </source>
</evidence>
<evidence type="ECO:0000256" key="1">
    <source>
        <dbReference type="ARBA" id="ARBA00001927"/>
    </source>
</evidence>
<dbReference type="Pfam" id="PF13459">
    <property type="entry name" value="Fer4_15"/>
    <property type="match status" value="1"/>
</dbReference>
<evidence type="ECO:0000256" key="2">
    <source>
        <dbReference type="ARBA" id="ARBA00022448"/>
    </source>
</evidence>
<dbReference type="AlphaFoldDB" id="A0A5R8PGQ7"/>
<gene>
    <name evidence="9" type="ORF">FEK35_07835</name>
</gene>
<dbReference type="SUPFAM" id="SSF54862">
    <property type="entry name" value="4Fe-4S ferredoxins"/>
    <property type="match status" value="1"/>
</dbReference>
<dbReference type="GO" id="GO:0046872">
    <property type="term" value="F:metal ion binding"/>
    <property type="evidence" value="ECO:0007669"/>
    <property type="project" value="UniProtKB-KW"/>
</dbReference>
<evidence type="ECO:0000256" key="8">
    <source>
        <dbReference type="SAM" id="MobiDB-lite"/>
    </source>
</evidence>
<comment type="caution">
    <text evidence="9">The sequence shown here is derived from an EMBL/GenBank/DDBJ whole genome shotgun (WGS) entry which is preliminary data.</text>
</comment>